<name>A0AAD9IPG0_PROWI</name>
<accession>A0AAD9IPG0</accession>
<reference evidence="1" key="1">
    <citation type="submission" date="2021-01" db="EMBL/GenBank/DDBJ databases">
        <authorList>
            <person name="Eckstrom K.M.E."/>
        </authorList>
    </citation>
    <scope>NUCLEOTIDE SEQUENCE</scope>
    <source>
        <strain evidence="1">UVCC 0001</strain>
    </source>
</reference>
<keyword evidence="2" id="KW-1185">Reference proteome</keyword>
<dbReference type="AlphaFoldDB" id="A0AAD9IPG0"/>
<evidence type="ECO:0000313" key="1">
    <source>
        <dbReference type="EMBL" id="KAK2080142.1"/>
    </source>
</evidence>
<comment type="caution">
    <text evidence="1">The sequence shown here is derived from an EMBL/GenBank/DDBJ whole genome shotgun (WGS) entry which is preliminary data.</text>
</comment>
<evidence type="ECO:0000313" key="2">
    <source>
        <dbReference type="Proteomes" id="UP001255856"/>
    </source>
</evidence>
<gene>
    <name evidence="1" type="ORF">QBZ16_002538</name>
</gene>
<organism evidence="1 2">
    <name type="scientific">Prototheca wickerhamii</name>
    <dbReference type="NCBI Taxonomy" id="3111"/>
    <lineage>
        <taxon>Eukaryota</taxon>
        <taxon>Viridiplantae</taxon>
        <taxon>Chlorophyta</taxon>
        <taxon>core chlorophytes</taxon>
        <taxon>Trebouxiophyceae</taxon>
        <taxon>Chlorellales</taxon>
        <taxon>Chlorellaceae</taxon>
        <taxon>Prototheca</taxon>
    </lineage>
</organism>
<sequence length="203" mass="22175">MDRESVPDDSLVTTGQDEQRAAVTALLTEAELQAIEGDIPEALDRVDEAVAKVAEEAADMELLFVNDALDRADALRTRVLLALETRVDWAVPTVEDVEILKRLLPASKAASLWVQKLEGLGCDPRRLYALHRESAARGLAGVQSASMLEEGLRRLTDLLDLLGAQQKQGTPGTQEWLHAVHDRLVLYLLEEDESSSLAIAEAA</sequence>
<dbReference type="EMBL" id="JASFZW010000002">
    <property type="protein sequence ID" value="KAK2080142.1"/>
    <property type="molecule type" value="Genomic_DNA"/>
</dbReference>
<dbReference type="Proteomes" id="UP001255856">
    <property type="component" value="Unassembled WGS sequence"/>
</dbReference>
<proteinExistence type="predicted"/>
<protein>
    <submittedName>
        <fullName evidence="1">Uncharacterized protein</fullName>
    </submittedName>
</protein>